<dbReference type="InterPro" id="IPR050388">
    <property type="entry name" value="ABC_Ni/Peptide_Import"/>
</dbReference>
<dbReference type="FunFam" id="3.40.50.300:FF:000016">
    <property type="entry name" value="Oligopeptide ABC transporter ATP-binding component"/>
    <property type="match status" value="1"/>
</dbReference>
<dbReference type="InterPro" id="IPR003593">
    <property type="entry name" value="AAA+_ATPase"/>
</dbReference>
<name>A0A255G3X7_9ACTN</name>
<keyword evidence="6 9" id="KW-0067">ATP-binding</keyword>
<dbReference type="AlphaFoldDB" id="A0A255G3X7"/>
<dbReference type="GO" id="GO:0005524">
    <property type="term" value="F:ATP binding"/>
    <property type="evidence" value="ECO:0007669"/>
    <property type="project" value="UniProtKB-KW"/>
</dbReference>
<dbReference type="OrthoDB" id="5357528at2"/>
<dbReference type="PANTHER" id="PTHR43297">
    <property type="entry name" value="OLIGOPEPTIDE TRANSPORT ATP-BINDING PROTEIN APPD"/>
    <property type="match status" value="1"/>
</dbReference>
<dbReference type="NCBIfam" id="TIGR01727">
    <property type="entry name" value="oligo_HPY"/>
    <property type="match status" value="1"/>
</dbReference>
<evidence type="ECO:0000313" key="10">
    <source>
        <dbReference type="Proteomes" id="UP000215896"/>
    </source>
</evidence>
<dbReference type="GO" id="GO:0015833">
    <property type="term" value="P:peptide transport"/>
    <property type="evidence" value="ECO:0007669"/>
    <property type="project" value="InterPro"/>
</dbReference>
<reference evidence="9 10" key="1">
    <citation type="submission" date="2017-07" db="EMBL/GenBank/DDBJ databases">
        <title>Draft whole genome sequences of clinical Proprionibacteriaceae strains.</title>
        <authorList>
            <person name="Bernier A.-M."/>
            <person name="Bernard K."/>
            <person name="Domingo M.-C."/>
        </authorList>
    </citation>
    <scope>NUCLEOTIDE SEQUENCE [LARGE SCALE GENOMIC DNA]</scope>
    <source>
        <strain evidence="9 10">NML 030167</strain>
    </source>
</reference>
<dbReference type="Pfam" id="PF08352">
    <property type="entry name" value="oligo_HPY"/>
    <property type="match status" value="1"/>
</dbReference>
<comment type="similarity">
    <text evidence="2">Belongs to the ABC transporter superfamily.</text>
</comment>
<dbReference type="EMBL" id="NMVO01000016">
    <property type="protein sequence ID" value="OYO10628.1"/>
    <property type="molecule type" value="Genomic_DNA"/>
</dbReference>
<dbReference type="InterPro" id="IPR027417">
    <property type="entry name" value="P-loop_NTPase"/>
</dbReference>
<dbReference type="InterPro" id="IPR003439">
    <property type="entry name" value="ABC_transporter-like_ATP-bd"/>
</dbReference>
<dbReference type="SUPFAM" id="SSF52540">
    <property type="entry name" value="P-loop containing nucleoside triphosphate hydrolases"/>
    <property type="match status" value="1"/>
</dbReference>
<protein>
    <submittedName>
        <fullName evidence="9">Dipeptide/oligopeptide/nickel ABC transporter ATP-binding protein</fullName>
    </submittedName>
</protein>
<evidence type="ECO:0000256" key="3">
    <source>
        <dbReference type="ARBA" id="ARBA00022448"/>
    </source>
</evidence>
<dbReference type="InterPro" id="IPR017871">
    <property type="entry name" value="ABC_transporter-like_CS"/>
</dbReference>
<comment type="subcellular location">
    <subcellularLocation>
        <location evidence="1">Cell membrane</location>
        <topology evidence="1">Peripheral membrane protein</topology>
    </subcellularLocation>
</comment>
<keyword evidence="5" id="KW-0547">Nucleotide-binding</keyword>
<keyword evidence="10" id="KW-1185">Reference proteome</keyword>
<keyword evidence="3" id="KW-0813">Transport</keyword>
<dbReference type="PANTHER" id="PTHR43297:SF2">
    <property type="entry name" value="DIPEPTIDE TRANSPORT ATP-BINDING PROTEIN DPPD"/>
    <property type="match status" value="1"/>
</dbReference>
<dbReference type="GO" id="GO:0016887">
    <property type="term" value="F:ATP hydrolysis activity"/>
    <property type="evidence" value="ECO:0007669"/>
    <property type="project" value="InterPro"/>
</dbReference>
<dbReference type="PROSITE" id="PS50893">
    <property type="entry name" value="ABC_TRANSPORTER_2"/>
    <property type="match status" value="1"/>
</dbReference>
<comment type="caution">
    <text evidence="9">The sequence shown here is derived from an EMBL/GenBank/DDBJ whole genome shotgun (WGS) entry which is preliminary data.</text>
</comment>
<sequence>MTPLFALDDLTVRIGPAQIVSGVSWSVEPGQTLGIVGESGSGKSMSVLAATGLVPRPPAVIGGRALLGAGEQQLDLLSMSARQLQQVRGRRIGFVFQDPASSLNPLLTVEKLLSEPMRAHLDLDRTALRRRALELLELVGIPDPERRLKAYPHELSGGMRQRVMIAIALSCDPEVLIADEPTTALDVTIQAQIISVVRDLQERLGTAVVWISHDLGVIGGIADNVVVCYGGQVVEEAPMTELYRRHRHPYTRGLFAARPTLGEFDQPLSTIPGSPPDPRNLPPGCIFWDRCEVRTDPNCETERPALVEVAPNHRVRTRCVLPDLGPLSGGAE</sequence>
<accession>A0A255G3X7</accession>
<dbReference type="CDD" id="cd03257">
    <property type="entry name" value="ABC_NikE_OppD_transporters"/>
    <property type="match status" value="1"/>
</dbReference>
<dbReference type="SMART" id="SM00382">
    <property type="entry name" value="AAA"/>
    <property type="match status" value="1"/>
</dbReference>
<evidence type="ECO:0000256" key="4">
    <source>
        <dbReference type="ARBA" id="ARBA00022475"/>
    </source>
</evidence>
<dbReference type="PROSITE" id="PS00211">
    <property type="entry name" value="ABC_TRANSPORTER_1"/>
    <property type="match status" value="1"/>
</dbReference>
<organism evidence="9 10">
    <name type="scientific">Enemella evansiae</name>
    <dbReference type="NCBI Taxonomy" id="2016499"/>
    <lineage>
        <taxon>Bacteria</taxon>
        <taxon>Bacillati</taxon>
        <taxon>Actinomycetota</taxon>
        <taxon>Actinomycetes</taxon>
        <taxon>Propionibacteriales</taxon>
        <taxon>Propionibacteriaceae</taxon>
        <taxon>Enemella</taxon>
    </lineage>
</organism>
<proteinExistence type="inferred from homology"/>
<dbReference type="Pfam" id="PF00005">
    <property type="entry name" value="ABC_tran"/>
    <property type="match status" value="1"/>
</dbReference>
<evidence type="ECO:0000256" key="1">
    <source>
        <dbReference type="ARBA" id="ARBA00004202"/>
    </source>
</evidence>
<dbReference type="Gene3D" id="3.40.50.300">
    <property type="entry name" value="P-loop containing nucleotide triphosphate hydrolases"/>
    <property type="match status" value="1"/>
</dbReference>
<gene>
    <name evidence="9" type="ORF">CGZ94_16645</name>
</gene>
<keyword evidence="7" id="KW-0472">Membrane</keyword>
<dbReference type="GO" id="GO:0005886">
    <property type="term" value="C:plasma membrane"/>
    <property type="evidence" value="ECO:0007669"/>
    <property type="project" value="UniProtKB-SubCell"/>
</dbReference>
<evidence type="ECO:0000259" key="8">
    <source>
        <dbReference type="PROSITE" id="PS50893"/>
    </source>
</evidence>
<dbReference type="Proteomes" id="UP000215896">
    <property type="component" value="Unassembled WGS sequence"/>
</dbReference>
<dbReference type="RefSeq" id="WP_094406309.1">
    <property type="nucleotide sequence ID" value="NZ_NMVO01000016.1"/>
</dbReference>
<evidence type="ECO:0000313" key="9">
    <source>
        <dbReference type="EMBL" id="OYO10628.1"/>
    </source>
</evidence>
<evidence type="ECO:0000256" key="5">
    <source>
        <dbReference type="ARBA" id="ARBA00022741"/>
    </source>
</evidence>
<evidence type="ECO:0000256" key="7">
    <source>
        <dbReference type="ARBA" id="ARBA00023136"/>
    </source>
</evidence>
<feature type="domain" description="ABC transporter" evidence="8">
    <location>
        <begin position="5"/>
        <end position="255"/>
    </location>
</feature>
<dbReference type="InterPro" id="IPR013563">
    <property type="entry name" value="Oligopep_ABC_C"/>
</dbReference>
<evidence type="ECO:0000256" key="2">
    <source>
        <dbReference type="ARBA" id="ARBA00005417"/>
    </source>
</evidence>
<evidence type="ECO:0000256" key="6">
    <source>
        <dbReference type="ARBA" id="ARBA00022840"/>
    </source>
</evidence>
<keyword evidence="4" id="KW-1003">Cell membrane</keyword>